<evidence type="ECO:0000256" key="1">
    <source>
        <dbReference type="SAM" id="MobiDB-lite"/>
    </source>
</evidence>
<dbReference type="Proteomes" id="UP001287286">
    <property type="component" value="Unassembled WGS sequence"/>
</dbReference>
<proteinExistence type="predicted"/>
<feature type="region of interest" description="Disordered" evidence="1">
    <location>
        <begin position="477"/>
        <end position="501"/>
    </location>
</feature>
<dbReference type="EMBL" id="JAWRVI010000149">
    <property type="protein sequence ID" value="KAK4074612.1"/>
    <property type="molecule type" value="Genomic_DNA"/>
</dbReference>
<comment type="caution">
    <text evidence="2">The sequence shown here is derived from an EMBL/GenBank/DDBJ whole genome shotgun (WGS) entry which is preliminary data.</text>
</comment>
<feature type="compositionally biased region" description="Basic and acidic residues" evidence="1">
    <location>
        <begin position="107"/>
        <end position="118"/>
    </location>
</feature>
<accession>A0ABR0BFF9</accession>
<feature type="compositionally biased region" description="Low complexity" evidence="1">
    <location>
        <begin position="492"/>
        <end position="501"/>
    </location>
</feature>
<feature type="region of interest" description="Disordered" evidence="1">
    <location>
        <begin position="81"/>
        <end position="132"/>
    </location>
</feature>
<organism evidence="2 3">
    <name type="scientific">Purpureocillium lilacinum</name>
    <name type="common">Paecilomyces lilacinus</name>
    <dbReference type="NCBI Taxonomy" id="33203"/>
    <lineage>
        <taxon>Eukaryota</taxon>
        <taxon>Fungi</taxon>
        <taxon>Dikarya</taxon>
        <taxon>Ascomycota</taxon>
        <taxon>Pezizomycotina</taxon>
        <taxon>Sordariomycetes</taxon>
        <taxon>Hypocreomycetidae</taxon>
        <taxon>Hypocreales</taxon>
        <taxon>Ophiocordycipitaceae</taxon>
        <taxon>Purpureocillium</taxon>
    </lineage>
</organism>
<protein>
    <submittedName>
        <fullName evidence="2">Uncharacterized protein</fullName>
    </submittedName>
</protein>
<sequence>MAPVNLDYQVPWTPQFALNGRRRAVSRRVSGSERPMSLSDTRGTYDDAGAVQPNLPIVAVSGLSSNKAPRISTDTDLSLRVTSGRDRRPSIDLDVSESDNALPPLEHLIESSKREQPKGRSSPGKLPWKAPTDWMEANNATEAVEFLPAGNGTREDNGLCLLASPRKQTCEGDVVNAQCLASSTNGLCHASPIASPTAPAVSRPFHESNVSHDYGCTSCPIDPALTTCHRVNAGALTEVPGASGTSQSICFLETFGGALYGCELDSAASHPSLATEAEEKRRHVDIETSGQHSPEEWPGNNLPYFGTSGHRHGSTVRSDDTPSSALSGQTPRNVHCWTEKHAGSVQPPRERRIVESPTGALPSPPGSTSTENDADDVSKVAEFEEWPLENALLKRIMVDGMATFQLQFDWNLCTTHCGLKPKRNKKVQRGANHSAPQTRNSSRQSKFTSDEDDLIIRLKEELQLSWTEIYRRHKEQYPGRSKGSLQVRHAAGTTGPSSGTQSGHLIAAHVASNDFLGPVCLGEGKVAKIYVHLGSND</sequence>
<keyword evidence="3" id="KW-1185">Reference proteome</keyword>
<feature type="region of interest" description="Disordered" evidence="1">
    <location>
        <begin position="271"/>
        <end position="377"/>
    </location>
</feature>
<evidence type="ECO:0000313" key="2">
    <source>
        <dbReference type="EMBL" id="KAK4074612.1"/>
    </source>
</evidence>
<feature type="region of interest" description="Disordered" evidence="1">
    <location>
        <begin position="424"/>
        <end position="449"/>
    </location>
</feature>
<feature type="compositionally biased region" description="Basic and acidic residues" evidence="1">
    <location>
        <begin position="337"/>
        <end position="354"/>
    </location>
</feature>
<feature type="compositionally biased region" description="Polar residues" evidence="1">
    <location>
        <begin position="434"/>
        <end position="447"/>
    </location>
</feature>
<feature type="compositionally biased region" description="Polar residues" evidence="1">
    <location>
        <begin position="321"/>
        <end position="332"/>
    </location>
</feature>
<name>A0ABR0BFF9_PURLI</name>
<feature type="region of interest" description="Disordered" evidence="1">
    <location>
        <begin position="23"/>
        <end position="44"/>
    </location>
</feature>
<evidence type="ECO:0000313" key="3">
    <source>
        <dbReference type="Proteomes" id="UP001287286"/>
    </source>
</evidence>
<reference evidence="2 3" key="1">
    <citation type="journal article" date="2024" name="Microbiol. Resour. Announc.">
        <title>Genome annotations for the ascomycete fungi Trichoderma harzianum, Trichoderma aggressivum, and Purpureocillium lilacinum.</title>
        <authorList>
            <person name="Beijen E.P.W."/>
            <person name="Ohm R.A."/>
        </authorList>
    </citation>
    <scope>NUCLEOTIDE SEQUENCE [LARGE SCALE GENOMIC DNA]</scope>
    <source>
        <strain evidence="2 3">CBS 150709</strain>
    </source>
</reference>
<gene>
    <name evidence="2" type="ORF">Purlil1_12941</name>
</gene>
<feature type="compositionally biased region" description="Basic and acidic residues" evidence="1">
    <location>
        <begin position="277"/>
        <end position="286"/>
    </location>
</feature>